<keyword evidence="2 5" id="KW-0812">Transmembrane</keyword>
<evidence type="ECO:0000256" key="1">
    <source>
        <dbReference type="ARBA" id="ARBA00004141"/>
    </source>
</evidence>
<sequence length="51" mass="5572">MTLLAIGLFIPHPATVTLNGYIYNIGIVTLGNMVGGIIFVALAYWYISKEK</sequence>
<protein>
    <recommendedName>
        <fullName evidence="7">Formate transporter 1</fullName>
    </recommendedName>
</protein>
<evidence type="ECO:0000313" key="6">
    <source>
        <dbReference type="EMBL" id="MPM80710.1"/>
    </source>
</evidence>
<proteinExistence type="predicted"/>
<accession>A0A645CUB4</accession>
<evidence type="ECO:0008006" key="7">
    <source>
        <dbReference type="Google" id="ProtNLM"/>
    </source>
</evidence>
<keyword evidence="3 5" id="KW-1133">Transmembrane helix</keyword>
<name>A0A645CUB4_9ZZZZ</name>
<gene>
    <name evidence="6" type="ORF">SDC9_127760</name>
</gene>
<evidence type="ECO:0000256" key="4">
    <source>
        <dbReference type="ARBA" id="ARBA00023136"/>
    </source>
</evidence>
<comment type="caution">
    <text evidence="6">The sequence shown here is derived from an EMBL/GenBank/DDBJ whole genome shotgun (WGS) entry which is preliminary data.</text>
</comment>
<dbReference type="AlphaFoldDB" id="A0A645CUB4"/>
<comment type="subcellular location">
    <subcellularLocation>
        <location evidence="1">Membrane</location>
        <topology evidence="1">Multi-pass membrane protein</topology>
    </subcellularLocation>
</comment>
<dbReference type="Gene3D" id="1.20.1080.10">
    <property type="entry name" value="Glycerol uptake facilitator protein"/>
    <property type="match status" value="1"/>
</dbReference>
<keyword evidence="4 5" id="KW-0472">Membrane</keyword>
<evidence type="ECO:0000256" key="3">
    <source>
        <dbReference type="ARBA" id="ARBA00022989"/>
    </source>
</evidence>
<dbReference type="GO" id="GO:0016020">
    <property type="term" value="C:membrane"/>
    <property type="evidence" value="ECO:0007669"/>
    <property type="project" value="UniProtKB-SubCell"/>
</dbReference>
<organism evidence="6">
    <name type="scientific">bioreactor metagenome</name>
    <dbReference type="NCBI Taxonomy" id="1076179"/>
    <lineage>
        <taxon>unclassified sequences</taxon>
        <taxon>metagenomes</taxon>
        <taxon>ecological metagenomes</taxon>
    </lineage>
</organism>
<dbReference type="InterPro" id="IPR023271">
    <property type="entry name" value="Aquaporin-like"/>
</dbReference>
<reference evidence="6" key="1">
    <citation type="submission" date="2019-08" db="EMBL/GenBank/DDBJ databases">
        <authorList>
            <person name="Kucharzyk K."/>
            <person name="Murdoch R.W."/>
            <person name="Higgins S."/>
            <person name="Loffler F."/>
        </authorList>
    </citation>
    <scope>NUCLEOTIDE SEQUENCE</scope>
</reference>
<feature type="transmembrane region" description="Helical" evidence="5">
    <location>
        <begin position="20"/>
        <end position="47"/>
    </location>
</feature>
<dbReference type="EMBL" id="VSSQ01030252">
    <property type="protein sequence ID" value="MPM80710.1"/>
    <property type="molecule type" value="Genomic_DNA"/>
</dbReference>
<evidence type="ECO:0000256" key="5">
    <source>
        <dbReference type="SAM" id="Phobius"/>
    </source>
</evidence>
<evidence type="ECO:0000256" key="2">
    <source>
        <dbReference type="ARBA" id="ARBA00022692"/>
    </source>
</evidence>